<dbReference type="PANTHER" id="PTHR48111:SF73">
    <property type="entry name" value="ALKALINE PHOSPHATASE SYNTHESIS TRANSCRIPTIONAL REGULATORY PROTEIN PHOP"/>
    <property type="match status" value="1"/>
</dbReference>
<organism evidence="12 13">
    <name type="scientific">Bacillus infantis</name>
    <dbReference type="NCBI Taxonomy" id="324767"/>
    <lineage>
        <taxon>Bacteria</taxon>
        <taxon>Bacillati</taxon>
        <taxon>Bacillota</taxon>
        <taxon>Bacilli</taxon>
        <taxon>Bacillales</taxon>
        <taxon>Bacillaceae</taxon>
        <taxon>Bacillus</taxon>
    </lineage>
</organism>
<dbReference type="Proteomes" id="UP000323732">
    <property type="component" value="Unassembled WGS sequence"/>
</dbReference>
<proteinExistence type="predicted"/>
<keyword evidence="6 9" id="KW-0238">DNA-binding</keyword>
<feature type="domain" description="OmpR/PhoB-type" evidence="11">
    <location>
        <begin position="125"/>
        <end position="225"/>
    </location>
</feature>
<dbReference type="PROSITE" id="PS51755">
    <property type="entry name" value="OMPR_PHOB"/>
    <property type="match status" value="1"/>
</dbReference>
<comment type="subcellular location">
    <subcellularLocation>
        <location evidence="1">Cytoplasm</location>
    </subcellularLocation>
</comment>
<reference evidence="12 13" key="1">
    <citation type="submission" date="2019-08" db="EMBL/GenBank/DDBJ databases">
        <title>Bacillus genomes from the desert of Cuatro Cienegas, Coahuila.</title>
        <authorList>
            <person name="Olmedo-Alvarez G."/>
        </authorList>
    </citation>
    <scope>NUCLEOTIDE SEQUENCE [LARGE SCALE GENOMIC DNA]</scope>
    <source>
        <strain evidence="12 13">CH37_1T</strain>
    </source>
</reference>
<dbReference type="CDD" id="cd00383">
    <property type="entry name" value="trans_reg_C"/>
    <property type="match status" value="1"/>
</dbReference>
<sequence>MKTILLVDDEERMKNLLALFLEPHGYKCLRANDGYEAIQLVKRTHVDMLLLDIMMPELDGLETCRKIREFSNVPIIMLTARTDNLDMIKGFDCGADDYVTKPFDERVLLARVNALFRRQQIQHGAKEVIRGDFKLDTDSYTLKYNGKAVSLTLKEFLLLETLMKHPERVYTRDQLLAVAWDINASTEIRTVDSHVRNLREKLKGASFPIEEHLATVWGIGYQWKIK</sequence>
<evidence type="ECO:0000259" key="10">
    <source>
        <dbReference type="PROSITE" id="PS50110"/>
    </source>
</evidence>
<dbReference type="Gene3D" id="3.40.50.2300">
    <property type="match status" value="1"/>
</dbReference>
<dbReference type="Pfam" id="PF00486">
    <property type="entry name" value="Trans_reg_C"/>
    <property type="match status" value="1"/>
</dbReference>
<keyword evidence="2" id="KW-0963">Cytoplasm</keyword>
<keyword evidence="4" id="KW-0902">Two-component regulatory system</keyword>
<dbReference type="CDD" id="cd17574">
    <property type="entry name" value="REC_OmpR"/>
    <property type="match status" value="1"/>
</dbReference>
<keyword evidence="3 8" id="KW-0597">Phosphoprotein</keyword>
<dbReference type="GO" id="GO:0000156">
    <property type="term" value="F:phosphorelay response regulator activity"/>
    <property type="evidence" value="ECO:0007669"/>
    <property type="project" value="TreeGrafter"/>
</dbReference>
<dbReference type="SMART" id="SM00862">
    <property type="entry name" value="Trans_reg_C"/>
    <property type="match status" value="1"/>
</dbReference>
<evidence type="ECO:0000256" key="4">
    <source>
        <dbReference type="ARBA" id="ARBA00023012"/>
    </source>
</evidence>
<dbReference type="InterPro" id="IPR039420">
    <property type="entry name" value="WalR-like"/>
</dbReference>
<dbReference type="GO" id="GO:0000976">
    <property type="term" value="F:transcription cis-regulatory region binding"/>
    <property type="evidence" value="ECO:0007669"/>
    <property type="project" value="TreeGrafter"/>
</dbReference>
<dbReference type="SUPFAM" id="SSF52172">
    <property type="entry name" value="CheY-like"/>
    <property type="match status" value="1"/>
</dbReference>
<evidence type="ECO:0000256" key="1">
    <source>
        <dbReference type="ARBA" id="ARBA00004496"/>
    </source>
</evidence>
<dbReference type="InterPro" id="IPR001789">
    <property type="entry name" value="Sig_transdc_resp-reg_receiver"/>
</dbReference>
<dbReference type="GO" id="GO:0006355">
    <property type="term" value="P:regulation of DNA-templated transcription"/>
    <property type="evidence" value="ECO:0007669"/>
    <property type="project" value="InterPro"/>
</dbReference>
<dbReference type="InterPro" id="IPR036388">
    <property type="entry name" value="WH-like_DNA-bd_sf"/>
</dbReference>
<accession>A0A5D4SL24</accession>
<feature type="modified residue" description="4-aspartylphosphate" evidence="8">
    <location>
        <position position="52"/>
    </location>
</feature>
<name>A0A5D4SL24_9BACI</name>
<dbReference type="GO" id="GO:0005829">
    <property type="term" value="C:cytosol"/>
    <property type="evidence" value="ECO:0007669"/>
    <property type="project" value="TreeGrafter"/>
</dbReference>
<evidence type="ECO:0000313" key="13">
    <source>
        <dbReference type="Proteomes" id="UP000323732"/>
    </source>
</evidence>
<dbReference type="InterPro" id="IPR011006">
    <property type="entry name" value="CheY-like_superfamily"/>
</dbReference>
<dbReference type="InterPro" id="IPR016032">
    <property type="entry name" value="Sig_transdc_resp-reg_C-effctor"/>
</dbReference>
<evidence type="ECO:0000256" key="6">
    <source>
        <dbReference type="ARBA" id="ARBA00023125"/>
    </source>
</evidence>
<dbReference type="GO" id="GO:0032993">
    <property type="term" value="C:protein-DNA complex"/>
    <property type="evidence" value="ECO:0007669"/>
    <property type="project" value="TreeGrafter"/>
</dbReference>
<dbReference type="FunFam" id="3.40.50.2300:FF:000001">
    <property type="entry name" value="DNA-binding response regulator PhoB"/>
    <property type="match status" value="1"/>
</dbReference>
<dbReference type="SUPFAM" id="SSF46894">
    <property type="entry name" value="C-terminal effector domain of the bipartite response regulators"/>
    <property type="match status" value="1"/>
</dbReference>
<keyword evidence="5" id="KW-0805">Transcription regulation</keyword>
<dbReference type="Pfam" id="PF00072">
    <property type="entry name" value="Response_reg"/>
    <property type="match status" value="1"/>
</dbReference>
<evidence type="ECO:0000256" key="7">
    <source>
        <dbReference type="ARBA" id="ARBA00023163"/>
    </source>
</evidence>
<dbReference type="AlphaFoldDB" id="A0A5D4SL24"/>
<evidence type="ECO:0000259" key="11">
    <source>
        <dbReference type="PROSITE" id="PS51755"/>
    </source>
</evidence>
<comment type="caution">
    <text evidence="12">The sequence shown here is derived from an EMBL/GenBank/DDBJ whole genome shotgun (WGS) entry which is preliminary data.</text>
</comment>
<dbReference type="EMBL" id="VTES01000003">
    <property type="protein sequence ID" value="TYS64187.1"/>
    <property type="molecule type" value="Genomic_DNA"/>
</dbReference>
<dbReference type="Gene3D" id="1.10.10.10">
    <property type="entry name" value="Winged helix-like DNA-binding domain superfamily/Winged helix DNA-binding domain"/>
    <property type="match status" value="1"/>
</dbReference>
<evidence type="ECO:0000256" key="8">
    <source>
        <dbReference type="PROSITE-ProRule" id="PRU00169"/>
    </source>
</evidence>
<evidence type="ECO:0000256" key="9">
    <source>
        <dbReference type="PROSITE-ProRule" id="PRU01091"/>
    </source>
</evidence>
<protein>
    <submittedName>
        <fullName evidence="12">Response regulator transcription factor</fullName>
    </submittedName>
</protein>
<gene>
    <name evidence="12" type="ORF">FZD47_11940</name>
</gene>
<evidence type="ECO:0000256" key="3">
    <source>
        <dbReference type="ARBA" id="ARBA00022553"/>
    </source>
</evidence>
<dbReference type="SMART" id="SM00448">
    <property type="entry name" value="REC"/>
    <property type="match status" value="1"/>
</dbReference>
<dbReference type="PANTHER" id="PTHR48111">
    <property type="entry name" value="REGULATOR OF RPOS"/>
    <property type="match status" value="1"/>
</dbReference>
<feature type="domain" description="Response regulatory" evidence="10">
    <location>
        <begin position="3"/>
        <end position="116"/>
    </location>
</feature>
<dbReference type="PROSITE" id="PS50110">
    <property type="entry name" value="RESPONSE_REGULATORY"/>
    <property type="match status" value="1"/>
</dbReference>
<dbReference type="Gene3D" id="6.10.250.690">
    <property type="match status" value="1"/>
</dbReference>
<evidence type="ECO:0000256" key="2">
    <source>
        <dbReference type="ARBA" id="ARBA00022490"/>
    </source>
</evidence>
<dbReference type="InterPro" id="IPR001867">
    <property type="entry name" value="OmpR/PhoB-type_DNA-bd"/>
</dbReference>
<feature type="DNA-binding region" description="OmpR/PhoB-type" evidence="9">
    <location>
        <begin position="125"/>
        <end position="225"/>
    </location>
</feature>
<dbReference type="RefSeq" id="WP_148949946.1">
    <property type="nucleotide sequence ID" value="NZ_VTES01000003.1"/>
</dbReference>
<keyword evidence="7" id="KW-0804">Transcription</keyword>
<evidence type="ECO:0000256" key="5">
    <source>
        <dbReference type="ARBA" id="ARBA00023015"/>
    </source>
</evidence>
<evidence type="ECO:0000313" key="12">
    <source>
        <dbReference type="EMBL" id="TYS64187.1"/>
    </source>
</evidence>